<dbReference type="InterPro" id="IPR026992">
    <property type="entry name" value="DIOX_N"/>
</dbReference>
<name>A0AAV9J4B2_9PEZI</name>
<keyword evidence="2" id="KW-0479">Metal-binding</keyword>
<accession>A0AAV9J4B2</accession>
<comment type="caution">
    <text evidence="8">The sequence shown here is derived from an EMBL/GenBank/DDBJ whole genome shotgun (WGS) entry which is preliminary data.</text>
</comment>
<dbReference type="AlphaFoldDB" id="A0AAV9J4B2"/>
<dbReference type="SUPFAM" id="SSF51197">
    <property type="entry name" value="Clavaminate synthase-like"/>
    <property type="match status" value="1"/>
</dbReference>
<evidence type="ECO:0000256" key="4">
    <source>
        <dbReference type="ARBA" id="ARBA00023004"/>
    </source>
</evidence>
<evidence type="ECO:0000313" key="9">
    <source>
        <dbReference type="Proteomes" id="UP001324427"/>
    </source>
</evidence>
<feature type="region of interest" description="Disordered" evidence="5">
    <location>
        <begin position="1"/>
        <end position="22"/>
    </location>
</feature>
<dbReference type="InterPro" id="IPR044861">
    <property type="entry name" value="IPNS-like_FE2OG_OXY"/>
</dbReference>
<keyword evidence="4" id="KW-0408">Iron</keyword>
<keyword evidence="3" id="KW-0560">Oxidoreductase</keyword>
<dbReference type="PANTHER" id="PTHR10209">
    <property type="entry name" value="OXIDOREDUCTASE, 2OG-FE II OXYGENASE FAMILY PROTEIN"/>
    <property type="match status" value="1"/>
</dbReference>
<comment type="similarity">
    <text evidence="1">Belongs to the iron/ascorbate-dependent oxidoreductase family.</text>
</comment>
<evidence type="ECO:0000256" key="5">
    <source>
        <dbReference type="SAM" id="MobiDB-lite"/>
    </source>
</evidence>
<feature type="domain" description="Isopenicillin N synthase-like Fe(2+) 2OG dioxygenase" evidence="6">
    <location>
        <begin position="214"/>
        <end position="304"/>
    </location>
</feature>
<feature type="domain" description="Non-haem dioxygenase N-terminal" evidence="7">
    <location>
        <begin position="36"/>
        <end position="142"/>
    </location>
</feature>
<dbReference type="Pfam" id="PF03171">
    <property type="entry name" value="2OG-FeII_Oxy"/>
    <property type="match status" value="1"/>
</dbReference>
<evidence type="ECO:0000259" key="6">
    <source>
        <dbReference type="Pfam" id="PF03171"/>
    </source>
</evidence>
<dbReference type="GO" id="GO:0046872">
    <property type="term" value="F:metal ion binding"/>
    <property type="evidence" value="ECO:0007669"/>
    <property type="project" value="UniProtKB-KW"/>
</dbReference>
<keyword evidence="9" id="KW-1185">Reference proteome</keyword>
<dbReference type="PRINTS" id="PR00682">
    <property type="entry name" value="IPNSYNTHASE"/>
</dbReference>
<dbReference type="Pfam" id="PF14226">
    <property type="entry name" value="DIOX_N"/>
    <property type="match status" value="1"/>
</dbReference>
<reference evidence="8 9" key="1">
    <citation type="submission" date="2021-11" db="EMBL/GenBank/DDBJ databases">
        <title>Black yeast isolated from Biological Soil Crust.</title>
        <authorList>
            <person name="Kurbessoian T."/>
        </authorList>
    </citation>
    <scope>NUCLEOTIDE SEQUENCE [LARGE SCALE GENOMIC DNA]</scope>
    <source>
        <strain evidence="8 9">CCFEE 5522</strain>
    </source>
</reference>
<evidence type="ECO:0008006" key="10">
    <source>
        <dbReference type="Google" id="ProtNLM"/>
    </source>
</evidence>
<evidence type="ECO:0000259" key="7">
    <source>
        <dbReference type="Pfam" id="PF14226"/>
    </source>
</evidence>
<dbReference type="InterPro" id="IPR027443">
    <property type="entry name" value="IPNS-like_sf"/>
</dbReference>
<protein>
    <recommendedName>
        <fullName evidence="10">Clavaminate synthase-like protein</fullName>
    </recommendedName>
</protein>
<evidence type="ECO:0000256" key="1">
    <source>
        <dbReference type="ARBA" id="ARBA00008056"/>
    </source>
</evidence>
<evidence type="ECO:0000313" key="8">
    <source>
        <dbReference type="EMBL" id="KAK4539554.1"/>
    </source>
</evidence>
<proteinExistence type="inferred from homology"/>
<organism evidence="8 9">
    <name type="scientific">Oleoguttula mirabilis</name>
    <dbReference type="NCBI Taxonomy" id="1507867"/>
    <lineage>
        <taxon>Eukaryota</taxon>
        <taxon>Fungi</taxon>
        <taxon>Dikarya</taxon>
        <taxon>Ascomycota</taxon>
        <taxon>Pezizomycotina</taxon>
        <taxon>Dothideomycetes</taxon>
        <taxon>Dothideomycetidae</taxon>
        <taxon>Mycosphaerellales</taxon>
        <taxon>Teratosphaeriaceae</taxon>
        <taxon>Oleoguttula</taxon>
    </lineage>
</organism>
<evidence type="ECO:0000256" key="2">
    <source>
        <dbReference type="ARBA" id="ARBA00022723"/>
    </source>
</evidence>
<evidence type="ECO:0000256" key="3">
    <source>
        <dbReference type="ARBA" id="ARBA00023002"/>
    </source>
</evidence>
<dbReference type="EMBL" id="JAVFHQ010000090">
    <property type="protein sequence ID" value="KAK4539554.1"/>
    <property type="molecule type" value="Genomic_DNA"/>
</dbReference>
<dbReference type="Proteomes" id="UP001324427">
    <property type="component" value="Unassembled WGS sequence"/>
</dbReference>
<dbReference type="PANTHER" id="PTHR10209:SF172">
    <property type="entry name" value="FE2OG DIOXYGENASE DOMAIN-CONTAINING PROTEIN"/>
    <property type="match status" value="1"/>
</dbReference>
<gene>
    <name evidence="8" type="ORF">LTR36_010831</name>
</gene>
<dbReference type="Gene3D" id="2.60.120.330">
    <property type="entry name" value="B-lactam Antibiotic, Isopenicillin N Synthase, Chain"/>
    <property type="match status" value="1"/>
</dbReference>
<dbReference type="GO" id="GO:0016491">
    <property type="term" value="F:oxidoreductase activity"/>
    <property type="evidence" value="ECO:0007669"/>
    <property type="project" value="UniProtKB-KW"/>
</dbReference>
<sequence length="395" mass="44992">MAKPFSPPSNEGKPTVPQWIPPEPTKMDLDWASLHTIELSLLDSPDPKVVDDLVQLTKTAIKDDGFLYLTDYGVSLDQLQRQFDLAQYLHRNISDEDKERLLWDPRSGLFAGFKRRLGWKREAGEFDGIEQFNFYRQEFENPEDRVPQCIQPFMDEITAFCEYLTDSVNCRLLKLLSRALELPDDYLWDNVQSHVGPVGDGYFRHALFYPLLGEDKERRKGVRMYGHSDYGLTTLLFSVPVTALHIFSREKRWQPVKYNVGALVVNIGEALEIVSGGHFKATKHKVTDTPADQEHCERLSLVQFNASVGDMRLAPAVQSPLLQREGFVLEQGVFKQYKKLIDAGVPVPTNKQWREIQVSTNSQIAPEKRPGGIKEIDGVKYAADRFLGVDVLLPV</sequence>